<evidence type="ECO:0000313" key="6">
    <source>
        <dbReference type="Proteomes" id="UP000308705"/>
    </source>
</evidence>
<keyword evidence="6" id="KW-1185">Reference proteome</keyword>
<dbReference type="Gene3D" id="3.30.390.10">
    <property type="entry name" value="Enolase-like, N-terminal domain"/>
    <property type="match status" value="1"/>
</dbReference>
<dbReference type="Proteomes" id="UP000308705">
    <property type="component" value="Unassembled WGS sequence"/>
</dbReference>
<dbReference type="EMBL" id="SZQA01000046">
    <property type="protein sequence ID" value="TKK81190.1"/>
    <property type="molecule type" value="Genomic_DNA"/>
</dbReference>
<dbReference type="SUPFAM" id="SSF51604">
    <property type="entry name" value="Enolase C-terminal domain-like"/>
    <property type="match status" value="1"/>
</dbReference>
<dbReference type="PROSITE" id="PS00909">
    <property type="entry name" value="MR_MLE_2"/>
    <property type="match status" value="1"/>
</dbReference>
<dbReference type="InterPro" id="IPR013341">
    <property type="entry name" value="Mandelate_racemase_N_dom"/>
</dbReference>
<dbReference type="OrthoDB" id="9796450at2"/>
<dbReference type="Pfam" id="PF13378">
    <property type="entry name" value="MR_MLE_C"/>
    <property type="match status" value="1"/>
</dbReference>
<organism evidence="5 6">
    <name type="scientific">Herbidospora galbida</name>
    <dbReference type="NCBI Taxonomy" id="2575442"/>
    <lineage>
        <taxon>Bacteria</taxon>
        <taxon>Bacillati</taxon>
        <taxon>Actinomycetota</taxon>
        <taxon>Actinomycetes</taxon>
        <taxon>Streptosporangiales</taxon>
        <taxon>Streptosporangiaceae</taxon>
        <taxon>Herbidospora</taxon>
    </lineage>
</organism>
<sequence>MTRIAGLHTLPLRADLPRPWGPDVPYHHVIACTLVLDDGRTGTGFSWTPSIGAAAVAALLDHDVAAFVKGLPPHPEVVWDHLWRHLREAGGGGVTTMAMAAVDIALWDLRASAGGLGLADAIGRRRDTVPVYASGVNRHYPLHELVEQARRWIGYPAVKIKVGRDDDVERVAAVREVLGPGTLLMVDANQRWDLFRARAMIRELEPFGLTWVEEPLPADDLDGLRRLRASVDVPIAAGESLYTIHDFRRLLDAVDVVQPNVVRVGGITPLLRIAELARIQGVPTFPHLLPDLSAQLALALPLPCMVEDVEDASLAALGLLDGPPPVELGPGGARVGAHLGHGLRFASLRQIPRASHSRPPAVRVSLPLEGR</sequence>
<dbReference type="GO" id="GO:0000287">
    <property type="term" value="F:magnesium ion binding"/>
    <property type="evidence" value="ECO:0007669"/>
    <property type="project" value="TreeGrafter"/>
</dbReference>
<name>A0A4U3LYZ6_9ACTN</name>
<dbReference type="PANTHER" id="PTHR13794:SF58">
    <property type="entry name" value="MITOCHONDRIAL ENOLASE SUPERFAMILY MEMBER 1"/>
    <property type="match status" value="1"/>
</dbReference>
<dbReference type="CDD" id="cd03316">
    <property type="entry name" value="MR_like"/>
    <property type="match status" value="1"/>
</dbReference>
<dbReference type="SMART" id="SM00922">
    <property type="entry name" value="MR_MLE"/>
    <property type="match status" value="1"/>
</dbReference>
<dbReference type="GO" id="GO:0009063">
    <property type="term" value="P:amino acid catabolic process"/>
    <property type="evidence" value="ECO:0007669"/>
    <property type="project" value="InterPro"/>
</dbReference>
<comment type="caution">
    <text evidence="5">The sequence shown here is derived from an EMBL/GenBank/DDBJ whole genome shotgun (WGS) entry which is preliminary data.</text>
</comment>
<comment type="cofactor">
    <cofactor evidence="1">
        <name>Mg(2+)</name>
        <dbReference type="ChEBI" id="CHEBI:18420"/>
    </cofactor>
</comment>
<evidence type="ECO:0000259" key="4">
    <source>
        <dbReference type="SMART" id="SM00922"/>
    </source>
</evidence>
<dbReference type="SFLD" id="SFLDS00001">
    <property type="entry name" value="Enolase"/>
    <property type="match status" value="1"/>
</dbReference>
<dbReference type="PANTHER" id="PTHR13794">
    <property type="entry name" value="ENOLASE SUPERFAMILY, MANDELATE RACEMASE"/>
    <property type="match status" value="1"/>
</dbReference>
<evidence type="ECO:0000256" key="3">
    <source>
        <dbReference type="ARBA" id="ARBA00022842"/>
    </source>
</evidence>
<dbReference type="Pfam" id="PF02746">
    <property type="entry name" value="MR_MLE_N"/>
    <property type="match status" value="1"/>
</dbReference>
<dbReference type="Gene3D" id="3.20.20.120">
    <property type="entry name" value="Enolase-like C-terminal domain"/>
    <property type="match status" value="1"/>
</dbReference>
<feature type="domain" description="Mandelate racemase/muconate lactonizing enzyme C-terminal" evidence="4">
    <location>
        <begin position="142"/>
        <end position="234"/>
    </location>
</feature>
<dbReference type="InterPro" id="IPR018110">
    <property type="entry name" value="Mandel_Rmase/mucon_lact_enz_CS"/>
</dbReference>
<dbReference type="InterPro" id="IPR013342">
    <property type="entry name" value="Mandelate_racemase_C"/>
</dbReference>
<reference evidence="5 6" key="1">
    <citation type="submission" date="2019-04" db="EMBL/GenBank/DDBJ databases">
        <title>Herbidospora sp. NEAU-GS14.nov., a novel actinomycete isolated from soil.</title>
        <authorList>
            <person name="Han L."/>
        </authorList>
    </citation>
    <scope>NUCLEOTIDE SEQUENCE [LARGE SCALE GENOMIC DNA]</scope>
    <source>
        <strain evidence="5 6">NEAU-GS14</strain>
    </source>
</reference>
<gene>
    <name evidence="5" type="ORF">FDA94_33520</name>
</gene>
<dbReference type="InterPro" id="IPR029065">
    <property type="entry name" value="Enolase_C-like"/>
</dbReference>
<accession>A0A4U3LYZ6</accession>
<evidence type="ECO:0000256" key="2">
    <source>
        <dbReference type="ARBA" id="ARBA00022723"/>
    </source>
</evidence>
<dbReference type="InterPro" id="IPR036849">
    <property type="entry name" value="Enolase-like_C_sf"/>
</dbReference>
<proteinExistence type="predicted"/>
<dbReference type="GO" id="GO:0016052">
    <property type="term" value="P:carbohydrate catabolic process"/>
    <property type="evidence" value="ECO:0007669"/>
    <property type="project" value="TreeGrafter"/>
</dbReference>
<dbReference type="GO" id="GO:0016836">
    <property type="term" value="F:hydro-lyase activity"/>
    <property type="evidence" value="ECO:0007669"/>
    <property type="project" value="TreeGrafter"/>
</dbReference>
<keyword evidence="3" id="KW-0460">Magnesium</keyword>
<keyword evidence="2" id="KW-0479">Metal-binding</keyword>
<dbReference type="RefSeq" id="WP_137251081.1">
    <property type="nucleotide sequence ID" value="NZ_SZQA01000046.1"/>
</dbReference>
<dbReference type="InterPro" id="IPR046945">
    <property type="entry name" value="RHMD-like"/>
</dbReference>
<evidence type="ECO:0000313" key="5">
    <source>
        <dbReference type="EMBL" id="TKK81190.1"/>
    </source>
</evidence>
<protein>
    <submittedName>
        <fullName evidence="5">Mandelate racemase/muconate lactonizing enzyme family protein</fullName>
    </submittedName>
</protein>
<dbReference type="SUPFAM" id="SSF54826">
    <property type="entry name" value="Enolase N-terminal domain-like"/>
    <property type="match status" value="1"/>
</dbReference>
<dbReference type="InterPro" id="IPR029017">
    <property type="entry name" value="Enolase-like_N"/>
</dbReference>
<dbReference type="AlphaFoldDB" id="A0A4U3LYZ6"/>
<evidence type="ECO:0000256" key="1">
    <source>
        <dbReference type="ARBA" id="ARBA00001946"/>
    </source>
</evidence>